<feature type="region of interest" description="Disordered" evidence="1">
    <location>
        <begin position="24"/>
        <end position="58"/>
    </location>
</feature>
<reference evidence="3" key="1">
    <citation type="submission" date="2018-01" db="EMBL/GenBank/DDBJ databases">
        <title>An insight into the sialome of Amazonian anophelines.</title>
        <authorList>
            <person name="Ribeiro J.M."/>
            <person name="Scarpassa V."/>
            <person name="Calvo E."/>
        </authorList>
    </citation>
    <scope>NUCLEOTIDE SEQUENCE</scope>
    <source>
        <tissue evidence="3">Salivary glands</tissue>
    </source>
</reference>
<feature type="chain" id="PRO_5014908527" evidence="2">
    <location>
        <begin position="27"/>
        <end position="81"/>
    </location>
</feature>
<keyword evidence="2" id="KW-0732">Signal</keyword>
<dbReference type="AlphaFoldDB" id="A0A2M4CBX8"/>
<evidence type="ECO:0000256" key="2">
    <source>
        <dbReference type="SAM" id="SignalP"/>
    </source>
</evidence>
<feature type="compositionally biased region" description="Basic residues" evidence="1">
    <location>
        <begin position="28"/>
        <end position="38"/>
    </location>
</feature>
<name>A0A2M4CBX8_9DIPT</name>
<proteinExistence type="predicted"/>
<evidence type="ECO:0000313" key="3">
    <source>
        <dbReference type="EMBL" id="MBW62641.1"/>
    </source>
</evidence>
<sequence>MLRAVNTLTGLICVHFLFYATQETQGSRNRKQQQHHKQTPPTTSTRFTKRQNTASQRVHSVHSINICNTIRRCHAAPRAPI</sequence>
<accession>A0A2M4CBX8</accession>
<organism evidence="3">
    <name type="scientific">Anopheles marajoara</name>
    <dbReference type="NCBI Taxonomy" id="58244"/>
    <lineage>
        <taxon>Eukaryota</taxon>
        <taxon>Metazoa</taxon>
        <taxon>Ecdysozoa</taxon>
        <taxon>Arthropoda</taxon>
        <taxon>Hexapoda</taxon>
        <taxon>Insecta</taxon>
        <taxon>Pterygota</taxon>
        <taxon>Neoptera</taxon>
        <taxon>Endopterygota</taxon>
        <taxon>Diptera</taxon>
        <taxon>Nematocera</taxon>
        <taxon>Culicoidea</taxon>
        <taxon>Culicidae</taxon>
        <taxon>Anophelinae</taxon>
        <taxon>Anopheles</taxon>
    </lineage>
</organism>
<dbReference type="EMBL" id="GGFJ01013500">
    <property type="protein sequence ID" value="MBW62641.1"/>
    <property type="molecule type" value="Transcribed_RNA"/>
</dbReference>
<feature type="signal peptide" evidence="2">
    <location>
        <begin position="1"/>
        <end position="26"/>
    </location>
</feature>
<evidence type="ECO:0000256" key="1">
    <source>
        <dbReference type="SAM" id="MobiDB-lite"/>
    </source>
</evidence>
<protein>
    <submittedName>
        <fullName evidence="3">Putative secreted protein</fullName>
    </submittedName>
</protein>